<organism evidence="8 9">
    <name type="scientific">Candidatus [Bacteroides] periocalifornicus</name>
    <dbReference type="NCBI Taxonomy" id="1702214"/>
    <lineage>
        <taxon>Bacteria</taxon>
        <taxon>Pseudomonadati</taxon>
        <taxon>Bacteroidota</taxon>
    </lineage>
</organism>
<dbReference type="SMART" id="SM00729">
    <property type="entry name" value="Elp3"/>
    <property type="match status" value="1"/>
</dbReference>
<dbReference type="GO" id="GO:0003824">
    <property type="term" value="F:catalytic activity"/>
    <property type="evidence" value="ECO:0007669"/>
    <property type="project" value="InterPro"/>
</dbReference>
<dbReference type="PANTHER" id="PTHR11135">
    <property type="entry name" value="HISTONE ACETYLTRANSFERASE-RELATED"/>
    <property type="match status" value="1"/>
</dbReference>
<dbReference type="GO" id="GO:0051539">
    <property type="term" value="F:4 iron, 4 sulfur cluster binding"/>
    <property type="evidence" value="ECO:0007669"/>
    <property type="project" value="UniProtKB-KW"/>
</dbReference>
<keyword evidence="5" id="KW-0408">Iron</keyword>
<dbReference type="InterPro" id="IPR006638">
    <property type="entry name" value="Elp3/MiaA/NifB-like_rSAM"/>
</dbReference>
<dbReference type="SUPFAM" id="SSF102114">
    <property type="entry name" value="Radical SAM enzymes"/>
    <property type="match status" value="1"/>
</dbReference>
<dbReference type="AlphaFoldDB" id="A0A0Q4B6I9"/>
<proteinExistence type="predicted"/>
<evidence type="ECO:0000313" key="8">
    <source>
        <dbReference type="EMBL" id="KQM08340.1"/>
    </source>
</evidence>
<comment type="cofactor">
    <cofactor evidence="1">
        <name>[4Fe-4S] cluster</name>
        <dbReference type="ChEBI" id="CHEBI:49883"/>
    </cofactor>
</comment>
<dbReference type="Proteomes" id="UP000054172">
    <property type="component" value="Unassembled WGS sequence"/>
</dbReference>
<comment type="caution">
    <text evidence="8">The sequence shown here is derived from an EMBL/GenBank/DDBJ whole genome shotgun (WGS) entry which is preliminary data.</text>
</comment>
<dbReference type="Pfam" id="PF04055">
    <property type="entry name" value="Radical_SAM"/>
    <property type="match status" value="1"/>
</dbReference>
<gene>
    <name evidence="8" type="ORF">AL399_07880</name>
</gene>
<dbReference type="EMBL" id="LIIK01000044">
    <property type="protein sequence ID" value="KQM08340.1"/>
    <property type="molecule type" value="Genomic_DNA"/>
</dbReference>
<dbReference type="InterPro" id="IPR007197">
    <property type="entry name" value="rSAM"/>
</dbReference>
<keyword evidence="9" id="KW-1185">Reference proteome</keyword>
<sequence>MPDEGINLETNDIRYRYPWGNEQRYYSYTQYIRQLFGGRVQKLTIDAGFSCPHRQGRSGSGGCTYCNNAAFNPSYCEPSKSVTQQLREGVEFHAVRYRRAKGYLAYFQAYTNTYAPIEKLRSLFLEAASFPGVVGLVVGTRPDCLSEEVIDLLEEINKNTLVFTELGVESIHSETLERVHRGHGWSESRHAIVQLAEAGLHVGVHLILGLPGEDVPMMLESIAQVCELPVNSLKLHQLQVLKGTALAQEWAENPSSVKLFTLEGYMELLGRLVPHIPAGIALERVTAEAPPAYLIAPHWGLIRNDAVLKRFEEQLERLDAWQGKALGAKRVEYVGND</sequence>
<evidence type="ECO:0000259" key="7">
    <source>
        <dbReference type="PROSITE" id="PS51918"/>
    </source>
</evidence>
<dbReference type="PANTHER" id="PTHR11135:SF1">
    <property type="entry name" value="PROTEIN YHCC"/>
    <property type="match status" value="1"/>
</dbReference>
<dbReference type="InterPro" id="IPR032432">
    <property type="entry name" value="Radical_SAM_C"/>
</dbReference>
<keyword evidence="4" id="KW-0479">Metal-binding</keyword>
<dbReference type="SFLD" id="SFLDG01091">
    <property type="entry name" value="uncharacterized_CHP01210-like"/>
    <property type="match status" value="1"/>
</dbReference>
<dbReference type="Pfam" id="PF16199">
    <property type="entry name" value="Radical_SAM_C"/>
    <property type="match status" value="1"/>
</dbReference>
<evidence type="ECO:0000313" key="9">
    <source>
        <dbReference type="Proteomes" id="UP000054172"/>
    </source>
</evidence>
<dbReference type="PROSITE" id="PS51918">
    <property type="entry name" value="RADICAL_SAM"/>
    <property type="match status" value="1"/>
</dbReference>
<keyword evidence="3" id="KW-0949">S-adenosyl-L-methionine</keyword>
<evidence type="ECO:0000256" key="5">
    <source>
        <dbReference type="ARBA" id="ARBA00023004"/>
    </source>
</evidence>
<dbReference type="InterPro" id="IPR039661">
    <property type="entry name" value="ELP3"/>
</dbReference>
<dbReference type="InterPro" id="IPR005911">
    <property type="entry name" value="YhcC-like"/>
</dbReference>
<name>A0A0Q4B6I9_9BACT</name>
<feature type="domain" description="Radical SAM core" evidence="7">
    <location>
        <begin position="35"/>
        <end position="275"/>
    </location>
</feature>
<dbReference type="GO" id="GO:0046872">
    <property type="term" value="F:metal ion binding"/>
    <property type="evidence" value="ECO:0007669"/>
    <property type="project" value="UniProtKB-KW"/>
</dbReference>
<dbReference type="NCBIfam" id="TIGR01212">
    <property type="entry name" value="TIGR01212 family radical SAM protein"/>
    <property type="match status" value="1"/>
</dbReference>
<reference evidence="8" key="1">
    <citation type="submission" date="2015-08" db="EMBL/GenBank/DDBJ databases">
        <title>Candidatus Bacteriodes Periocalifornicus.</title>
        <authorList>
            <person name="McLean J.S."/>
            <person name="Kelley S."/>
        </authorList>
    </citation>
    <scope>NUCLEOTIDE SEQUENCE [LARGE SCALE GENOMIC DNA]</scope>
    <source>
        <strain evidence="8">12B</strain>
    </source>
</reference>
<dbReference type="InterPro" id="IPR058240">
    <property type="entry name" value="rSAM_sf"/>
</dbReference>
<keyword evidence="2" id="KW-0004">4Fe-4S</keyword>
<evidence type="ECO:0000256" key="6">
    <source>
        <dbReference type="ARBA" id="ARBA00023014"/>
    </source>
</evidence>
<protein>
    <recommendedName>
        <fullName evidence="7">Radical SAM core domain-containing protein</fullName>
    </recommendedName>
</protein>
<evidence type="ECO:0000256" key="2">
    <source>
        <dbReference type="ARBA" id="ARBA00022485"/>
    </source>
</evidence>
<dbReference type="SFLD" id="SFLDS00029">
    <property type="entry name" value="Radical_SAM"/>
    <property type="match status" value="1"/>
</dbReference>
<dbReference type="SFLD" id="SFLDG01086">
    <property type="entry name" value="elongater_protein-like"/>
    <property type="match status" value="1"/>
</dbReference>
<dbReference type="InterPro" id="IPR023404">
    <property type="entry name" value="rSAM_horseshoe"/>
</dbReference>
<evidence type="ECO:0000256" key="4">
    <source>
        <dbReference type="ARBA" id="ARBA00022723"/>
    </source>
</evidence>
<evidence type="ECO:0000256" key="1">
    <source>
        <dbReference type="ARBA" id="ARBA00001966"/>
    </source>
</evidence>
<evidence type="ECO:0000256" key="3">
    <source>
        <dbReference type="ARBA" id="ARBA00022691"/>
    </source>
</evidence>
<dbReference type="PATRIC" id="fig|1702214.3.peg.1432"/>
<dbReference type="Gene3D" id="3.80.30.20">
    <property type="entry name" value="tm_1862 like domain"/>
    <property type="match status" value="1"/>
</dbReference>
<accession>A0A0Q4B6I9</accession>
<keyword evidence="6" id="KW-0411">Iron-sulfur</keyword>